<accession>A0ABR2G101</accession>
<reference evidence="1 2" key="1">
    <citation type="journal article" date="2024" name="G3 (Bethesda)">
        <title>Genome assembly of Hibiscus sabdariffa L. provides insights into metabolisms of medicinal natural products.</title>
        <authorList>
            <person name="Kim T."/>
        </authorList>
    </citation>
    <scope>NUCLEOTIDE SEQUENCE [LARGE SCALE GENOMIC DNA]</scope>
    <source>
        <strain evidence="1">TK-2024</strain>
        <tissue evidence="1">Old leaves</tissue>
    </source>
</reference>
<dbReference type="Proteomes" id="UP001472677">
    <property type="component" value="Unassembled WGS sequence"/>
</dbReference>
<evidence type="ECO:0000313" key="2">
    <source>
        <dbReference type="Proteomes" id="UP001472677"/>
    </source>
</evidence>
<organism evidence="1 2">
    <name type="scientific">Hibiscus sabdariffa</name>
    <name type="common">roselle</name>
    <dbReference type="NCBI Taxonomy" id="183260"/>
    <lineage>
        <taxon>Eukaryota</taxon>
        <taxon>Viridiplantae</taxon>
        <taxon>Streptophyta</taxon>
        <taxon>Embryophyta</taxon>
        <taxon>Tracheophyta</taxon>
        <taxon>Spermatophyta</taxon>
        <taxon>Magnoliopsida</taxon>
        <taxon>eudicotyledons</taxon>
        <taxon>Gunneridae</taxon>
        <taxon>Pentapetalae</taxon>
        <taxon>rosids</taxon>
        <taxon>malvids</taxon>
        <taxon>Malvales</taxon>
        <taxon>Malvaceae</taxon>
        <taxon>Malvoideae</taxon>
        <taxon>Hibiscus</taxon>
    </lineage>
</organism>
<evidence type="ECO:0000313" key="1">
    <source>
        <dbReference type="EMBL" id="KAK8589949.1"/>
    </source>
</evidence>
<sequence>MVASSSLIKVFFNEEIHKKYEDQFDSRPFIFEKPFDTKNEPNVGFSPEFMAIVKEHKNKILVDLCEMDTTWTVSPEGIRLVKRRALKSQARGCNHFLKAILMPTSHNETVS</sequence>
<keyword evidence="2" id="KW-1185">Reference proteome</keyword>
<comment type="caution">
    <text evidence="1">The sequence shown here is derived from an EMBL/GenBank/DDBJ whole genome shotgun (WGS) entry which is preliminary data.</text>
</comment>
<gene>
    <name evidence="1" type="ORF">V6N12_024338</name>
</gene>
<name>A0ABR2G101_9ROSI</name>
<proteinExistence type="predicted"/>
<protein>
    <submittedName>
        <fullName evidence="1">Uncharacterized protein</fullName>
    </submittedName>
</protein>
<dbReference type="EMBL" id="JBBPBM010000004">
    <property type="protein sequence ID" value="KAK8589949.1"/>
    <property type="molecule type" value="Genomic_DNA"/>
</dbReference>